<dbReference type="InterPro" id="IPR050185">
    <property type="entry name" value="Ub_carboxyl-term_hydrolase"/>
</dbReference>
<dbReference type="InterPro" id="IPR036873">
    <property type="entry name" value="Rhodanese-like_dom_sf"/>
</dbReference>
<protein>
    <recommendedName>
        <fullName evidence="3">Ubiquitin carboxyl-terminal hydrolase</fullName>
        <ecNumber evidence="3">3.4.19.12</ecNumber>
    </recommendedName>
</protein>
<dbReference type="Pfam" id="PF00443">
    <property type="entry name" value="UCH"/>
    <property type="match status" value="1"/>
</dbReference>
<keyword evidence="8" id="KW-1185">Reference proteome</keyword>
<feature type="domain" description="Rhodanese" evidence="5">
    <location>
        <begin position="199"/>
        <end position="319"/>
    </location>
</feature>
<dbReference type="PANTHER" id="PTHR21646:SF46">
    <property type="entry name" value="UBIQUITIN CARBOXYL-TERMINAL HYDROLASE"/>
    <property type="match status" value="1"/>
</dbReference>
<name>A0A8S1BVV6_9INSE</name>
<dbReference type="PROSITE" id="PS00972">
    <property type="entry name" value="USP_1"/>
    <property type="match status" value="1"/>
</dbReference>
<dbReference type="GO" id="GO:0006508">
    <property type="term" value="P:proteolysis"/>
    <property type="evidence" value="ECO:0007669"/>
    <property type="project" value="UniProtKB-KW"/>
</dbReference>
<proteinExistence type="inferred from homology"/>
<dbReference type="CDD" id="cd02674">
    <property type="entry name" value="Peptidase_C19R"/>
    <property type="match status" value="1"/>
</dbReference>
<dbReference type="Gene3D" id="3.90.70.10">
    <property type="entry name" value="Cysteine proteinases"/>
    <property type="match status" value="1"/>
</dbReference>
<evidence type="ECO:0000313" key="8">
    <source>
        <dbReference type="Proteomes" id="UP000494165"/>
    </source>
</evidence>
<evidence type="ECO:0000259" key="5">
    <source>
        <dbReference type="PROSITE" id="PS50206"/>
    </source>
</evidence>
<dbReference type="InterPro" id="IPR038765">
    <property type="entry name" value="Papain-like_cys_pep_sf"/>
</dbReference>
<comment type="caution">
    <text evidence="7">The sequence shown here is derived from an EMBL/GenBank/DDBJ whole genome shotgun (WGS) entry which is preliminary data.</text>
</comment>
<dbReference type="SUPFAM" id="SSF140856">
    <property type="entry name" value="USP8 N-terminal domain-like"/>
    <property type="match status" value="1"/>
</dbReference>
<feature type="compositionally biased region" description="Basic and acidic residues" evidence="4">
    <location>
        <begin position="588"/>
        <end position="611"/>
    </location>
</feature>
<sequence length="970" mass="111548">MLYKKLKDSSFYSTATRGSLWFLLKVNRMPEVYLKALKYSSLKDLNNELSNMHNLITTTPAKMLLASAQKLPATAEDYLKKGDQEQAYILFMRFTHLAVEIGRSSDIKREDAKSVFSNTSIKRCLEQAEALTKILERRYKTAEEEKLLRNAAIEAVKAPPEVTVAPSNNFAGAASNKAKDYTDELTCIELNELVNRFRGTGGLLIMDVRPQADFQESHIDVPCIISVPKEIVKPGITTTKLAGQLPAESRNLWKTRTEAKYVVLVDWNSTLKSMLPMSEIYYLKTILLKWDIGVRYERTPLVLHKGYSEWLDMYPSITTNPRVEAKHSPEDLDDLICLDSIDYPDLLSQSSPSNPSPLFNRSLKPAPIPVVKEAFVQPIKPEIVSEILPAATTQPSIPVFDRTLKQQLVDKIQKQKDIVLNEAVDKQKELLEVEKKWEKFRQAKENEANDELRKFVEQEYLDEIARLQEQCNKLDLENNELKTRIKTESETPGVQVPPEVDAKDEELGKLKAATLQMAKKRVSQSEKIPRIPPPPSKFVEKSKPTESSERTNKPPRFEPLKREPSESSNLSRSHSSPNIKDMDDDMPQFDRRTKPAPHRENFLPRVEKRDLSPVYGTKGPGLTGLKNLGNSCYMNSIVQCISNTNELRNYFCEGSYRDDVNTNTKTRGQIVEELALVVRALWANEYRTIACRDFKRAAGSYHVDFGGVRQQDSHEFLTLLMDWLHNDLNKKHHIKQRIPPAQEPEEPPQQIEDMEESAKIAWHDFEKCNDSRILHLFFGQQSSTVRCNSCSFESVTFEPFSTLTLVLPQNSDKCSLNDCLNLYLAPEPIQEWRCPKCKLTRRATKKFDIWRLPPILVIHFKRFCEDIAWRKQHTLVEFPLQRLTMTQYTVRPNQKHTFYDLYAVSNHYGTMEGGHYTTYSRSATFKKWYKFDDADVSEISESSVRSNAAYILFYASQNLRSSTYILPRDR</sequence>
<dbReference type="OrthoDB" id="292964at2759"/>
<dbReference type="PANTHER" id="PTHR21646">
    <property type="entry name" value="UBIQUITIN CARBOXYL-TERMINAL HYDROLASE"/>
    <property type="match status" value="1"/>
</dbReference>
<dbReference type="InterPro" id="IPR001763">
    <property type="entry name" value="Rhodanese-like_dom"/>
</dbReference>
<evidence type="ECO:0000256" key="3">
    <source>
        <dbReference type="RuleBase" id="RU366025"/>
    </source>
</evidence>
<dbReference type="Pfam" id="PF08969">
    <property type="entry name" value="USP8_dimer"/>
    <property type="match status" value="1"/>
</dbReference>
<dbReference type="PROSITE" id="PS00973">
    <property type="entry name" value="USP_2"/>
    <property type="match status" value="1"/>
</dbReference>
<evidence type="ECO:0000256" key="1">
    <source>
        <dbReference type="ARBA" id="ARBA00000707"/>
    </source>
</evidence>
<dbReference type="Proteomes" id="UP000494165">
    <property type="component" value="Unassembled WGS sequence"/>
</dbReference>
<keyword evidence="3" id="KW-0788">Thiol protease</keyword>
<feature type="compositionally biased region" description="Low complexity" evidence="4">
    <location>
        <begin position="566"/>
        <end position="578"/>
    </location>
</feature>
<dbReference type="GO" id="GO:0016579">
    <property type="term" value="P:protein deubiquitination"/>
    <property type="evidence" value="ECO:0007669"/>
    <property type="project" value="InterPro"/>
</dbReference>
<dbReference type="PROSITE" id="PS50206">
    <property type="entry name" value="RHODANESE_3"/>
    <property type="match status" value="1"/>
</dbReference>
<feature type="compositionally biased region" description="Basic and acidic residues" evidence="4">
    <location>
        <begin position="538"/>
        <end position="565"/>
    </location>
</feature>
<dbReference type="Gene3D" id="1.20.58.80">
    <property type="entry name" value="Phosphotransferase system, lactose/cellobiose-type IIA subunit"/>
    <property type="match status" value="1"/>
</dbReference>
<feature type="domain" description="USP" evidence="6">
    <location>
        <begin position="623"/>
        <end position="957"/>
    </location>
</feature>
<comment type="catalytic activity">
    <reaction evidence="1 3">
        <text>Thiol-dependent hydrolysis of ester, thioester, amide, peptide and isopeptide bonds formed by the C-terminal Gly of ubiquitin (a 76-residue protein attached to proteins as an intracellular targeting signal).</text>
        <dbReference type="EC" id="3.4.19.12"/>
    </reaction>
</comment>
<dbReference type="SUPFAM" id="SSF54001">
    <property type="entry name" value="Cysteine proteinases"/>
    <property type="match status" value="1"/>
</dbReference>
<reference evidence="7 8" key="1">
    <citation type="submission" date="2020-04" db="EMBL/GenBank/DDBJ databases">
        <authorList>
            <person name="Alioto T."/>
            <person name="Alioto T."/>
            <person name="Gomez Garrido J."/>
        </authorList>
    </citation>
    <scope>NUCLEOTIDE SEQUENCE [LARGE SCALE GENOMIC DNA]</scope>
</reference>
<dbReference type="InterPro" id="IPR018200">
    <property type="entry name" value="USP_CS"/>
</dbReference>
<evidence type="ECO:0000313" key="7">
    <source>
        <dbReference type="EMBL" id="CAB3363736.1"/>
    </source>
</evidence>
<gene>
    <name evidence="7" type="ORF">CLODIP_2_CD09982</name>
</gene>
<dbReference type="EC" id="3.4.19.12" evidence="3"/>
<comment type="similarity">
    <text evidence="2 3">Belongs to the peptidase C19 family.</text>
</comment>
<dbReference type="PROSITE" id="PS50235">
    <property type="entry name" value="USP_3"/>
    <property type="match status" value="1"/>
</dbReference>
<feature type="region of interest" description="Disordered" evidence="4">
    <location>
        <begin position="484"/>
        <end position="616"/>
    </location>
</feature>
<keyword evidence="3" id="KW-0645">Protease</keyword>
<keyword evidence="3" id="KW-0378">Hydrolase</keyword>
<dbReference type="GO" id="GO:0004843">
    <property type="term" value="F:cysteine-type deubiquitinase activity"/>
    <property type="evidence" value="ECO:0007669"/>
    <property type="project" value="UniProtKB-UniRule"/>
</dbReference>
<dbReference type="AlphaFoldDB" id="A0A8S1BVV6"/>
<dbReference type="Gene3D" id="3.40.250.10">
    <property type="entry name" value="Rhodanese-like domain"/>
    <property type="match status" value="1"/>
</dbReference>
<dbReference type="InterPro" id="IPR015063">
    <property type="entry name" value="USP8_dimer"/>
</dbReference>
<accession>A0A8S1BVV6</accession>
<dbReference type="SUPFAM" id="SSF52821">
    <property type="entry name" value="Rhodanese/Cell cycle control phosphatase"/>
    <property type="match status" value="1"/>
</dbReference>
<dbReference type="EMBL" id="CADEPI010000013">
    <property type="protein sequence ID" value="CAB3363736.1"/>
    <property type="molecule type" value="Genomic_DNA"/>
</dbReference>
<organism evidence="7 8">
    <name type="scientific">Cloeon dipterum</name>
    <dbReference type="NCBI Taxonomy" id="197152"/>
    <lineage>
        <taxon>Eukaryota</taxon>
        <taxon>Metazoa</taxon>
        <taxon>Ecdysozoa</taxon>
        <taxon>Arthropoda</taxon>
        <taxon>Hexapoda</taxon>
        <taxon>Insecta</taxon>
        <taxon>Pterygota</taxon>
        <taxon>Palaeoptera</taxon>
        <taxon>Ephemeroptera</taxon>
        <taxon>Pisciforma</taxon>
        <taxon>Baetidae</taxon>
        <taxon>Cloeon</taxon>
    </lineage>
</organism>
<dbReference type="InterPro" id="IPR001394">
    <property type="entry name" value="Peptidase_C19_UCH"/>
</dbReference>
<evidence type="ECO:0000256" key="2">
    <source>
        <dbReference type="ARBA" id="ARBA00009085"/>
    </source>
</evidence>
<keyword evidence="3" id="KW-0833">Ubl conjugation pathway</keyword>
<evidence type="ECO:0000256" key="4">
    <source>
        <dbReference type="SAM" id="MobiDB-lite"/>
    </source>
</evidence>
<evidence type="ECO:0000259" key="6">
    <source>
        <dbReference type="PROSITE" id="PS50235"/>
    </source>
</evidence>
<dbReference type="InterPro" id="IPR028889">
    <property type="entry name" value="USP"/>
</dbReference>